<evidence type="ECO:0000313" key="5">
    <source>
        <dbReference type="EMBL" id="PZX47651.1"/>
    </source>
</evidence>
<evidence type="ECO:0000256" key="3">
    <source>
        <dbReference type="PIRSR" id="PIRSR000390-2"/>
    </source>
</evidence>
<dbReference type="InterPro" id="IPR015421">
    <property type="entry name" value="PyrdxlP-dep_Trfase_major"/>
</dbReference>
<dbReference type="Proteomes" id="UP000248882">
    <property type="component" value="Unassembled WGS sequence"/>
</dbReference>
<comment type="caution">
    <text evidence="5">The sequence shown here is derived from an EMBL/GenBank/DDBJ whole genome shotgun (WGS) entry which is preliminary data.</text>
</comment>
<dbReference type="AlphaFoldDB" id="A0A2W7QHT7"/>
<protein>
    <submittedName>
        <fullName evidence="5">dTDP-4-amino-4,6-dideoxygalactose transaminase</fullName>
    </submittedName>
</protein>
<evidence type="ECO:0000313" key="6">
    <source>
        <dbReference type="Proteomes" id="UP000248882"/>
    </source>
</evidence>
<dbReference type="GO" id="GO:0030170">
    <property type="term" value="F:pyridoxal phosphate binding"/>
    <property type="evidence" value="ECO:0007669"/>
    <property type="project" value="TreeGrafter"/>
</dbReference>
<dbReference type="SUPFAM" id="SSF53383">
    <property type="entry name" value="PLP-dependent transferases"/>
    <property type="match status" value="1"/>
</dbReference>
<name>A0A2W7QHT7_9BACT</name>
<dbReference type="NCBIfam" id="NF008687">
    <property type="entry name" value="PRK11706.1"/>
    <property type="match status" value="1"/>
</dbReference>
<dbReference type="PANTHER" id="PTHR30244">
    <property type="entry name" value="TRANSAMINASE"/>
    <property type="match status" value="1"/>
</dbReference>
<dbReference type="InterPro" id="IPR012749">
    <property type="entry name" value="WecE-like"/>
</dbReference>
<dbReference type="PANTHER" id="PTHR30244:SF34">
    <property type="entry name" value="DTDP-4-AMINO-4,6-DIDEOXYGALACTOSE TRANSAMINASE"/>
    <property type="match status" value="1"/>
</dbReference>
<sequence>MKIPFNKPYLSGKELRYIEEAVRLGKISGNGEFTQRCQSFFEKRYGFKKCLLTNSCTDALEMAALLCDIQAGDEVIMPSFTFVSTANAFVLRGAKIVFVDSRSDHPNMDESLIEELISPKTKAIIVVHYAGVACEMDKIMSIATKHKLWVIEDAAQGIESYYKEKALGSMGHLSCFSFHETKNIQSGEGGLLAINDPALIRRAEILWEKGTDRAAFFRGEVAKYGWVDIGSSFLPSELTAAFLWAQLEELESIQSRRMSTWEAYFQLFSEGSTANEILSSSYQKILIEASKNIEFTWQCREHKGNAHMFYLLFKQESDRTKFSGRMKSAGVLSVFHYQSLHKSDYAKKCFPNQYDRQLPNSDRYSDCLLRLPLFYELPEVSAEY</sequence>
<feature type="modified residue" description="N6-(pyridoxal phosphate)lysine" evidence="3">
    <location>
        <position position="182"/>
    </location>
</feature>
<dbReference type="GO" id="GO:0019180">
    <property type="term" value="F:dTDP-4-amino-4,6-dideoxygalactose transaminase activity"/>
    <property type="evidence" value="ECO:0007669"/>
    <property type="project" value="TreeGrafter"/>
</dbReference>
<reference evidence="5 6" key="1">
    <citation type="submission" date="2018-06" db="EMBL/GenBank/DDBJ databases">
        <title>Genomic Encyclopedia of Archaeal and Bacterial Type Strains, Phase II (KMG-II): from individual species to whole genera.</title>
        <authorList>
            <person name="Goeker M."/>
        </authorList>
    </citation>
    <scope>NUCLEOTIDE SEQUENCE [LARGE SCALE GENOMIC DNA]</scope>
    <source>
        <strain evidence="5 6">DSM 19830</strain>
    </source>
</reference>
<dbReference type="InterPro" id="IPR015424">
    <property type="entry name" value="PyrdxlP-dep_Trfase"/>
</dbReference>
<feature type="active site" description="Proton acceptor" evidence="2">
    <location>
        <position position="182"/>
    </location>
</feature>
<comment type="similarity">
    <text evidence="1 4">Belongs to the DegT/DnrJ/EryC1 family.</text>
</comment>
<dbReference type="InterPro" id="IPR000653">
    <property type="entry name" value="DegT/StrS_aminotransferase"/>
</dbReference>
<dbReference type="GO" id="GO:0000271">
    <property type="term" value="P:polysaccharide biosynthetic process"/>
    <property type="evidence" value="ECO:0007669"/>
    <property type="project" value="TreeGrafter"/>
</dbReference>
<gene>
    <name evidence="5" type="ORF">LV85_03841</name>
</gene>
<dbReference type="OrthoDB" id="9810913at2"/>
<organism evidence="5 6">
    <name type="scientific">Algoriphagus chordae</name>
    <dbReference type="NCBI Taxonomy" id="237019"/>
    <lineage>
        <taxon>Bacteria</taxon>
        <taxon>Pseudomonadati</taxon>
        <taxon>Bacteroidota</taxon>
        <taxon>Cytophagia</taxon>
        <taxon>Cytophagales</taxon>
        <taxon>Cyclobacteriaceae</taxon>
        <taxon>Algoriphagus</taxon>
    </lineage>
</organism>
<dbReference type="PIRSF" id="PIRSF000390">
    <property type="entry name" value="PLP_StrS"/>
    <property type="match status" value="1"/>
</dbReference>
<evidence type="ECO:0000256" key="2">
    <source>
        <dbReference type="PIRSR" id="PIRSR000390-1"/>
    </source>
</evidence>
<keyword evidence="3 4" id="KW-0663">Pyridoxal phosphate</keyword>
<dbReference type="EMBL" id="QKZT01000023">
    <property type="protein sequence ID" value="PZX47651.1"/>
    <property type="molecule type" value="Genomic_DNA"/>
</dbReference>
<dbReference type="RefSeq" id="WP_111322475.1">
    <property type="nucleotide sequence ID" value="NZ_QKZT01000023.1"/>
</dbReference>
<evidence type="ECO:0000256" key="4">
    <source>
        <dbReference type="RuleBase" id="RU004508"/>
    </source>
</evidence>
<dbReference type="Gene3D" id="3.40.640.10">
    <property type="entry name" value="Type I PLP-dependent aspartate aminotransferase-like (Major domain)"/>
    <property type="match status" value="1"/>
</dbReference>
<proteinExistence type="inferred from homology"/>
<dbReference type="CDD" id="cd00616">
    <property type="entry name" value="AHBA_syn"/>
    <property type="match status" value="1"/>
</dbReference>
<evidence type="ECO:0000256" key="1">
    <source>
        <dbReference type="ARBA" id="ARBA00037999"/>
    </source>
</evidence>
<accession>A0A2W7QHT7</accession>
<dbReference type="NCBIfam" id="TIGR02379">
    <property type="entry name" value="ECA_wecE"/>
    <property type="match status" value="1"/>
</dbReference>
<dbReference type="Pfam" id="PF01041">
    <property type="entry name" value="DegT_DnrJ_EryC1"/>
    <property type="match status" value="1"/>
</dbReference>
<dbReference type="FunFam" id="3.40.640.10:FF:000037">
    <property type="entry name" value="dTDP-4-amino-4,6-dideoxygalactose transaminase"/>
    <property type="match status" value="1"/>
</dbReference>
<keyword evidence="6" id="KW-1185">Reference proteome</keyword>